<organism evidence="2">
    <name type="scientific">Arundo donax</name>
    <name type="common">Giant reed</name>
    <name type="synonym">Donax arundinaceus</name>
    <dbReference type="NCBI Taxonomy" id="35708"/>
    <lineage>
        <taxon>Eukaryota</taxon>
        <taxon>Viridiplantae</taxon>
        <taxon>Streptophyta</taxon>
        <taxon>Embryophyta</taxon>
        <taxon>Tracheophyta</taxon>
        <taxon>Spermatophyta</taxon>
        <taxon>Magnoliopsida</taxon>
        <taxon>Liliopsida</taxon>
        <taxon>Poales</taxon>
        <taxon>Poaceae</taxon>
        <taxon>PACMAD clade</taxon>
        <taxon>Arundinoideae</taxon>
        <taxon>Arundineae</taxon>
        <taxon>Arundo</taxon>
    </lineage>
</organism>
<name>A0A0A8Z7T1_ARUDO</name>
<reference evidence="2" key="2">
    <citation type="journal article" date="2015" name="Data Brief">
        <title>Shoot transcriptome of the giant reed, Arundo donax.</title>
        <authorList>
            <person name="Barrero R.A."/>
            <person name="Guerrero F.D."/>
            <person name="Moolhuijzen P."/>
            <person name="Goolsby J.A."/>
            <person name="Tidwell J."/>
            <person name="Bellgard S.E."/>
            <person name="Bellgard M.I."/>
        </authorList>
    </citation>
    <scope>NUCLEOTIDE SEQUENCE</scope>
    <source>
        <tissue evidence="2">Shoot tissue taken approximately 20 cm above the soil surface</tissue>
    </source>
</reference>
<accession>A0A0A8Z7T1</accession>
<evidence type="ECO:0000313" key="2">
    <source>
        <dbReference type="EMBL" id="JAD32805.1"/>
    </source>
</evidence>
<reference evidence="2" key="1">
    <citation type="submission" date="2014-09" db="EMBL/GenBank/DDBJ databases">
        <authorList>
            <person name="Magalhaes I.L.F."/>
            <person name="Oliveira U."/>
            <person name="Santos F.R."/>
            <person name="Vidigal T.H.D.A."/>
            <person name="Brescovit A.D."/>
            <person name="Santos A.J."/>
        </authorList>
    </citation>
    <scope>NUCLEOTIDE SEQUENCE</scope>
    <source>
        <tissue evidence="2">Shoot tissue taken approximately 20 cm above the soil surface</tissue>
    </source>
</reference>
<dbReference type="AlphaFoldDB" id="A0A0A8Z7T1"/>
<keyword evidence="1" id="KW-0472">Membrane</keyword>
<dbReference type="EMBL" id="GBRH01265090">
    <property type="protein sequence ID" value="JAD32805.1"/>
    <property type="molecule type" value="Transcribed_RNA"/>
</dbReference>
<protein>
    <submittedName>
        <fullName evidence="2">Uncharacterized protein</fullName>
    </submittedName>
</protein>
<proteinExistence type="predicted"/>
<keyword evidence="1" id="KW-1133">Transmembrane helix</keyword>
<keyword evidence="1" id="KW-0812">Transmembrane</keyword>
<sequence>MKFPYVIVNLLAFRDSVDDIYFLVFKCPCYAFGVFLFHFSISRCRI</sequence>
<evidence type="ECO:0000256" key="1">
    <source>
        <dbReference type="SAM" id="Phobius"/>
    </source>
</evidence>
<feature type="transmembrane region" description="Helical" evidence="1">
    <location>
        <begin position="20"/>
        <end position="41"/>
    </location>
</feature>